<proteinExistence type="predicted"/>
<feature type="transmembrane region" description="Helical" evidence="1">
    <location>
        <begin position="564"/>
        <end position="583"/>
    </location>
</feature>
<name>A0A1K2H5B4_9NEIS</name>
<sequence>MAVCAHCRSTLVRRDLDLDRLGEMAVLAEDRSPFALRWRGAYRKVGFELIGRLQLRYAEGYWNEWYARFDDGRLGWLSEGSGLCYLTFERTLKTQLPAQEAFQIGMQARLDGVAYTVSNIETAHCVAAEGELPFHVEPGYAAPSVDLRAEQGFASLDYSDTPPKVYIGEALSLDELLAPGTANAPAQPKRVAARAFKCTSCGAPLTARSGEIHAVGCQHCGAVIDPDSAELKILSRAKRALEIPLLGIGSSGRLRGHDYVVLGCLLRSCVVDGLSYFWDEYLLHSEQRGYAWLVCNDGHWSLGQPCKTAPQNLRGGKPTLNKRQYAHFSQYPAVVEQVFGEFNWQVKAGDKVKVDDYIAPPFMLSRERDKKEETWTEAEYLQPDEVAQAFKPTQPLPHPTGVGANQPSPYRDGKRYLMALLVFGLLTVLLQIVFSSSADEARLWQQQLTLDADQQRLSFTSAPFRLDGQHNLAIRQHSNLDNRWVYADLALINRQSGEAIRLGRELSYYSGYDSDGHWSEGSNDDEALLNRVPAGEYLLEVELETEQQGKVLQHQIELVRDVPIWSSFWLLLLWLLAIPAWAWHRAQVFETRRWANSDHPKGDD</sequence>
<evidence type="ECO:0000313" key="4">
    <source>
        <dbReference type="Proteomes" id="UP000186513"/>
    </source>
</evidence>
<evidence type="ECO:0000313" key="3">
    <source>
        <dbReference type="EMBL" id="SFZ70656.1"/>
    </source>
</evidence>
<dbReference type="Proteomes" id="UP000186513">
    <property type="component" value="Unassembled WGS sequence"/>
</dbReference>
<evidence type="ECO:0000259" key="2">
    <source>
        <dbReference type="Pfam" id="PF13785"/>
    </source>
</evidence>
<dbReference type="STRING" id="1121279.SAMN02745887_00270"/>
<dbReference type="EMBL" id="FPKR01000001">
    <property type="protein sequence ID" value="SFZ70656.1"/>
    <property type="molecule type" value="Genomic_DNA"/>
</dbReference>
<gene>
    <name evidence="3" type="ORF">SAMN02745887_00270</name>
</gene>
<reference evidence="3 4" key="1">
    <citation type="submission" date="2016-11" db="EMBL/GenBank/DDBJ databases">
        <authorList>
            <person name="Jaros S."/>
            <person name="Januszkiewicz K."/>
            <person name="Wedrychowicz H."/>
        </authorList>
    </citation>
    <scope>NUCLEOTIDE SEQUENCE [LARGE SCALE GENOMIC DNA]</scope>
    <source>
        <strain evidence="3 4">DSM 18899</strain>
    </source>
</reference>
<organism evidence="3 4">
    <name type="scientific">Chitinimonas taiwanensis DSM 18899</name>
    <dbReference type="NCBI Taxonomy" id="1121279"/>
    <lineage>
        <taxon>Bacteria</taxon>
        <taxon>Pseudomonadati</taxon>
        <taxon>Pseudomonadota</taxon>
        <taxon>Betaproteobacteria</taxon>
        <taxon>Neisseriales</taxon>
        <taxon>Chitinibacteraceae</taxon>
        <taxon>Chitinimonas</taxon>
    </lineage>
</organism>
<feature type="transmembrane region" description="Helical" evidence="1">
    <location>
        <begin position="416"/>
        <end position="434"/>
    </location>
</feature>
<keyword evidence="4" id="KW-1185">Reference proteome</keyword>
<keyword evidence="1" id="KW-0472">Membrane</keyword>
<dbReference type="InterPro" id="IPR025235">
    <property type="entry name" value="DUF4178"/>
</dbReference>
<feature type="domain" description="DUF4178" evidence="2">
    <location>
        <begin position="248"/>
        <end position="383"/>
    </location>
</feature>
<dbReference type="Pfam" id="PF13785">
    <property type="entry name" value="DUF4178"/>
    <property type="match status" value="2"/>
</dbReference>
<feature type="domain" description="DUF4178" evidence="2">
    <location>
        <begin position="39"/>
        <end position="172"/>
    </location>
</feature>
<accession>A0A1K2H5B4</accession>
<keyword evidence="1" id="KW-0812">Transmembrane</keyword>
<evidence type="ECO:0000256" key="1">
    <source>
        <dbReference type="SAM" id="Phobius"/>
    </source>
</evidence>
<dbReference type="AlphaFoldDB" id="A0A1K2H5B4"/>
<protein>
    <recommendedName>
        <fullName evidence="2">DUF4178 domain-containing protein</fullName>
    </recommendedName>
</protein>
<keyword evidence="1" id="KW-1133">Transmembrane helix</keyword>